<evidence type="ECO:0000313" key="3">
    <source>
        <dbReference type="EMBL" id="HAR52512.1"/>
    </source>
</evidence>
<dbReference type="PANTHER" id="PTHR33375:SF1">
    <property type="entry name" value="CHROMOSOME-PARTITIONING PROTEIN PARB-RELATED"/>
    <property type="match status" value="1"/>
</dbReference>
<dbReference type="AlphaFoldDB" id="A0A348WDA0"/>
<dbReference type="SMART" id="SM00470">
    <property type="entry name" value="ParB"/>
    <property type="match status" value="1"/>
</dbReference>
<protein>
    <submittedName>
        <fullName evidence="3">Chromosome partitioning protein ParB</fullName>
    </submittedName>
</protein>
<dbReference type="InterPro" id="IPR050336">
    <property type="entry name" value="Chromosome_partition/occlusion"/>
</dbReference>
<sequence>MAKRRKLETPSAEDLTRIEEEFRRETSARPGLSPGGAVAPIAQVAADSAAQVETGSPEIRAQHAHNAAEAQRLQEARAEGLLMAELPLNQIDPHAMIRDRIDLAEDEMMELRQSIAASGLRLPIEVFELASPRDDGVRYGLVSGYRRYMAVKALRDLTEAAKYAKIRAIIRPRTEADAAFVSMVEENEVRSELSHFERGRIAVIAAQQGAFVNVEEAVNRLYATASKAKRSKVRSFAMIFEELGDMLAFPEALTEKRGLSLAQGLRAGAEARLRAALDLHPPADAEAEWAQIDAVLGALDAPARDSRRGGRPRSSTVASGWHGADTLHTSAGITIRRMQDDKGILLRFEGRGLDSDLMDSLMQEIRALLEKA</sequence>
<gene>
    <name evidence="3" type="ORF">DCS45_11655</name>
</gene>
<dbReference type="CDD" id="cd16405">
    <property type="entry name" value="RepB_like_N"/>
    <property type="match status" value="1"/>
</dbReference>
<name>A0A348WDA0_9RHOB</name>
<dbReference type="InterPro" id="IPR003115">
    <property type="entry name" value="ParB_N"/>
</dbReference>
<reference evidence="3 4" key="1">
    <citation type="journal article" date="2018" name="Nat. Biotechnol.">
        <title>A standardized bacterial taxonomy based on genome phylogeny substantially revises the tree of life.</title>
        <authorList>
            <person name="Parks D.H."/>
            <person name="Chuvochina M."/>
            <person name="Waite D.W."/>
            <person name="Rinke C."/>
            <person name="Skarshewski A."/>
            <person name="Chaumeil P.A."/>
            <person name="Hugenholtz P."/>
        </authorList>
    </citation>
    <scope>NUCLEOTIDE SEQUENCE [LARGE SCALE GENOMIC DNA]</scope>
    <source>
        <strain evidence="3">UBA9169</strain>
    </source>
</reference>
<dbReference type="Gene3D" id="3.90.1530.30">
    <property type="match status" value="1"/>
</dbReference>
<feature type="region of interest" description="Disordered" evidence="1">
    <location>
        <begin position="1"/>
        <end position="38"/>
    </location>
</feature>
<feature type="region of interest" description="Disordered" evidence="1">
    <location>
        <begin position="303"/>
        <end position="323"/>
    </location>
</feature>
<comment type="caution">
    <text evidence="3">The sequence shown here is derived from an EMBL/GenBank/DDBJ whole genome shotgun (WGS) entry which is preliminary data.</text>
</comment>
<proteinExistence type="predicted"/>
<accession>A0A348WDA0</accession>
<feature type="compositionally biased region" description="Basic and acidic residues" evidence="1">
    <location>
        <begin position="14"/>
        <end position="27"/>
    </location>
</feature>
<dbReference type="GO" id="GO:0005694">
    <property type="term" value="C:chromosome"/>
    <property type="evidence" value="ECO:0007669"/>
    <property type="project" value="TreeGrafter"/>
</dbReference>
<dbReference type="EMBL" id="DMVW01000114">
    <property type="protein sequence ID" value="HAR52512.1"/>
    <property type="molecule type" value="Genomic_DNA"/>
</dbReference>
<dbReference type="GO" id="GO:0007059">
    <property type="term" value="P:chromosome segregation"/>
    <property type="evidence" value="ECO:0007669"/>
    <property type="project" value="TreeGrafter"/>
</dbReference>
<dbReference type="PANTHER" id="PTHR33375">
    <property type="entry name" value="CHROMOSOME-PARTITIONING PROTEIN PARB-RELATED"/>
    <property type="match status" value="1"/>
</dbReference>
<organism evidence="3 4">
    <name type="scientific">Roseovarius nubinhibens</name>
    <dbReference type="NCBI Taxonomy" id="314263"/>
    <lineage>
        <taxon>Bacteria</taxon>
        <taxon>Pseudomonadati</taxon>
        <taxon>Pseudomonadota</taxon>
        <taxon>Alphaproteobacteria</taxon>
        <taxon>Rhodobacterales</taxon>
        <taxon>Roseobacteraceae</taxon>
        <taxon>Roseovarius</taxon>
    </lineage>
</organism>
<evidence type="ECO:0000259" key="2">
    <source>
        <dbReference type="SMART" id="SM00470"/>
    </source>
</evidence>
<evidence type="ECO:0000256" key="1">
    <source>
        <dbReference type="SAM" id="MobiDB-lite"/>
    </source>
</evidence>
<dbReference type="InterPro" id="IPR037972">
    <property type="entry name" value="RepB_N"/>
</dbReference>
<dbReference type="SUPFAM" id="SSF110849">
    <property type="entry name" value="ParB/Sulfiredoxin"/>
    <property type="match status" value="1"/>
</dbReference>
<evidence type="ECO:0000313" key="4">
    <source>
        <dbReference type="Proteomes" id="UP000264719"/>
    </source>
</evidence>
<feature type="domain" description="ParB-like N-terminal" evidence="2">
    <location>
        <begin position="84"/>
        <end position="187"/>
    </location>
</feature>
<dbReference type="Proteomes" id="UP000264719">
    <property type="component" value="Unassembled WGS sequence"/>
</dbReference>
<dbReference type="InterPro" id="IPR036086">
    <property type="entry name" value="ParB/Sulfiredoxin_sf"/>
</dbReference>
<dbReference type="RefSeq" id="WP_339855670.1">
    <property type="nucleotide sequence ID" value="NZ_CAXAXR010000024.1"/>
</dbReference>
<dbReference type="Pfam" id="PF02195">
    <property type="entry name" value="ParB_N"/>
    <property type="match status" value="1"/>
</dbReference>